<name>A0A6J7KEU1_9ZZZZ</name>
<dbReference type="AlphaFoldDB" id="A0A6J7KEU1"/>
<feature type="region of interest" description="Disordered" evidence="1">
    <location>
        <begin position="56"/>
        <end position="75"/>
    </location>
</feature>
<proteinExistence type="predicted"/>
<dbReference type="GO" id="GO:0016020">
    <property type="term" value="C:membrane"/>
    <property type="evidence" value="ECO:0007669"/>
    <property type="project" value="InterPro"/>
</dbReference>
<dbReference type="Pfam" id="PF04205">
    <property type="entry name" value="FMN_bind"/>
    <property type="match status" value="1"/>
</dbReference>
<organism evidence="4">
    <name type="scientific">freshwater metagenome</name>
    <dbReference type="NCBI Taxonomy" id="449393"/>
    <lineage>
        <taxon>unclassified sequences</taxon>
        <taxon>metagenomes</taxon>
        <taxon>ecological metagenomes</taxon>
    </lineage>
</organism>
<keyword evidence="2" id="KW-1133">Transmembrane helix</keyword>
<evidence type="ECO:0000256" key="2">
    <source>
        <dbReference type="SAM" id="Phobius"/>
    </source>
</evidence>
<feature type="compositionally biased region" description="Low complexity" evidence="1">
    <location>
        <begin position="56"/>
        <end position="67"/>
    </location>
</feature>
<accession>A0A6J7KEU1</accession>
<protein>
    <submittedName>
        <fullName evidence="4">Unannotated protein</fullName>
    </submittedName>
</protein>
<dbReference type="GO" id="GO:0010181">
    <property type="term" value="F:FMN binding"/>
    <property type="evidence" value="ECO:0007669"/>
    <property type="project" value="InterPro"/>
</dbReference>
<feature type="transmembrane region" description="Helical" evidence="2">
    <location>
        <begin position="20"/>
        <end position="38"/>
    </location>
</feature>
<dbReference type="Gene3D" id="3.90.1010.20">
    <property type="match status" value="1"/>
</dbReference>
<evidence type="ECO:0000313" key="4">
    <source>
        <dbReference type="EMBL" id="CAB4954077.1"/>
    </source>
</evidence>
<reference evidence="4" key="1">
    <citation type="submission" date="2020-05" db="EMBL/GenBank/DDBJ databases">
        <authorList>
            <person name="Chiriac C."/>
            <person name="Salcher M."/>
            <person name="Ghai R."/>
            <person name="Kavagutti S V."/>
        </authorList>
    </citation>
    <scope>NUCLEOTIDE SEQUENCE</scope>
</reference>
<dbReference type="InterPro" id="IPR007329">
    <property type="entry name" value="FMN-bd"/>
</dbReference>
<keyword evidence="2" id="KW-0472">Membrane</keyword>
<feature type="domain" description="FMN-binding" evidence="3">
    <location>
        <begin position="84"/>
        <end position="151"/>
    </location>
</feature>
<dbReference type="EMBL" id="CAFBNO010000020">
    <property type="protein sequence ID" value="CAB4954077.1"/>
    <property type="molecule type" value="Genomic_DNA"/>
</dbReference>
<evidence type="ECO:0000256" key="1">
    <source>
        <dbReference type="SAM" id="MobiDB-lite"/>
    </source>
</evidence>
<gene>
    <name evidence="4" type="ORF">UFOPK3837_00625</name>
</gene>
<sequence>MQSSSKYTFRPVKVKKTGGFATLVLVAGAIWGGIVFGVDQNGGWNAVLNLASNVTPSTSVSPTQTTPNPGPVTANGDPINYPFGTIQLSVTRSNGKISKVGLIQASASAGRDQAFPSLEQAAISANGTNFGNMSGATYTTDTFKQALNSAISKLP</sequence>
<evidence type="ECO:0000259" key="3">
    <source>
        <dbReference type="Pfam" id="PF04205"/>
    </source>
</evidence>
<keyword evidence="2" id="KW-0812">Transmembrane</keyword>